<dbReference type="EMBL" id="HBHY01007065">
    <property type="protein sequence ID" value="CAE0133621.1"/>
    <property type="molecule type" value="Transcribed_RNA"/>
</dbReference>
<dbReference type="Pfam" id="PF01549">
    <property type="entry name" value="ShK"/>
    <property type="match status" value="1"/>
</dbReference>
<dbReference type="InterPro" id="IPR003582">
    <property type="entry name" value="ShKT_dom"/>
</dbReference>
<dbReference type="AlphaFoldDB" id="A0A7S3FA02"/>
<keyword evidence="2" id="KW-0479">Metal-binding</keyword>
<evidence type="ECO:0000259" key="5">
    <source>
        <dbReference type="PROSITE" id="PS51471"/>
    </source>
</evidence>
<feature type="domain" description="Fe2OG dioxygenase" evidence="5">
    <location>
        <begin position="1"/>
        <end position="127"/>
    </location>
</feature>
<dbReference type="GO" id="GO:0005783">
    <property type="term" value="C:endoplasmic reticulum"/>
    <property type="evidence" value="ECO:0007669"/>
    <property type="project" value="TreeGrafter"/>
</dbReference>
<dbReference type="Pfam" id="PF13640">
    <property type="entry name" value="2OG-FeII_Oxy_3"/>
    <property type="match status" value="1"/>
</dbReference>
<keyword evidence="4" id="KW-0472">Membrane</keyword>
<dbReference type="PANTHER" id="PTHR10869">
    <property type="entry name" value="PROLYL 4-HYDROXYLASE ALPHA SUBUNIT"/>
    <property type="match status" value="1"/>
</dbReference>
<dbReference type="InterPro" id="IPR005123">
    <property type="entry name" value="Oxoglu/Fe-dep_dioxygenase_dom"/>
</dbReference>
<dbReference type="InterPro" id="IPR045054">
    <property type="entry name" value="P4HA-like"/>
</dbReference>
<evidence type="ECO:0000256" key="3">
    <source>
        <dbReference type="ARBA" id="ARBA00023004"/>
    </source>
</evidence>
<evidence type="ECO:0000256" key="4">
    <source>
        <dbReference type="ARBA" id="ARBA00023136"/>
    </source>
</evidence>
<dbReference type="PANTHER" id="PTHR10869:SF238">
    <property type="entry name" value="PROLYL 4-HYDROXYLASE 6-RELATED"/>
    <property type="match status" value="1"/>
</dbReference>
<dbReference type="InterPro" id="IPR044862">
    <property type="entry name" value="Pro_4_hyd_alph_FE2OG_OXY"/>
</dbReference>
<evidence type="ECO:0000313" key="6">
    <source>
        <dbReference type="EMBL" id="CAE0133621.1"/>
    </source>
</evidence>
<dbReference type="GO" id="GO:0046872">
    <property type="term" value="F:metal ion binding"/>
    <property type="evidence" value="ECO:0007669"/>
    <property type="project" value="UniProtKB-KW"/>
</dbReference>
<dbReference type="Gene3D" id="2.60.120.620">
    <property type="entry name" value="q2cbj1_9rhob like domain"/>
    <property type="match status" value="1"/>
</dbReference>
<evidence type="ECO:0000256" key="2">
    <source>
        <dbReference type="ARBA" id="ARBA00022723"/>
    </source>
</evidence>
<accession>A0A7S3FA02</accession>
<reference evidence="6" key="1">
    <citation type="submission" date="2021-01" db="EMBL/GenBank/DDBJ databases">
        <authorList>
            <person name="Corre E."/>
            <person name="Pelletier E."/>
            <person name="Niang G."/>
            <person name="Scheremetjew M."/>
            <person name="Finn R."/>
            <person name="Kale V."/>
            <person name="Holt S."/>
            <person name="Cochrane G."/>
            <person name="Meng A."/>
            <person name="Brown T."/>
            <person name="Cohen L."/>
        </authorList>
    </citation>
    <scope>NUCLEOTIDE SEQUENCE</scope>
    <source>
        <strain evidence="6">RCC927</strain>
    </source>
</reference>
<sequence>MQVLRYGIGQQYDTHQDVGEVSSKSGAQLASSGGHRAITCLLYFTDVEEGGETVFPISEWADEEMKEGLAGSFSKCGSQGVAVKPRKGDMMCFWSIDYMAKIDRHSLHAGCPVIKGEKWTGTKWIHQTPFRWGGSNAKRKGSAPGSGPCEDLRDECETWAYHGECDKNPLFMVGTEGACNKACGKC</sequence>
<gene>
    <name evidence="6" type="ORF">PSIN1315_LOCUS4550</name>
</gene>
<comment type="subcellular location">
    <subcellularLocation>
        <location evidence="1">Endomembrane system</location>
    </subcellularLocation>
</comment>
<organism evidence="6">
    <name type="scientific">Prasinoderma singulare</name>
    <dbReference type="NCBI Taxonomy" id="676789"/>
    <lineage>
        <taxon>Eukaryota</taxon>
        <taxon>Viridiplantae</taxon>
        <taxon>Prasinodermophyta</taxon>
        <taxon>Prasinodermophyceae</taxon>
        <taxon>Prasinodermales</taxon>
        <taxon>Prasinodermaceae</taxon>
        <taxon>Prasinoderma</taxon>
    </lineage>
</organism>
<proteinExistence type="predicted"/>
<name>A0A7S3FA02_9VIRI</name>
<evidence type="ECO:0000256" key="1">
    <source>
        <dbReference type="ARBA" id="ARBA00004308"/>
    </source>
</evidence>
<protein>
    <recommendedName>
        <fullName evidence="5">Fe2OG dioxygenase domain-containing protein</fullName>
    </recommendedName>
</protein>
<dbReference type="PROSITE" id="PS51471">
    <property type="entry name" value="FE2OG_OXY"/>
    <property type="match status" value="1"/>
</dbReference>
<keyword evidence="3" id="KW-0408">Iron</keyword>
<dbReference type="GO" id="GO:0004656">
    <property type="term" value="F:procollagen-proline 4-dioxygenase activity"/>
    <property type="evidence" value="ECO:0007669"/>
    <property type="project" value="TreeGrafter"/>
</dbReference>